<reference evidence="3 4" key="1">
    <citation type="journal article" date="2022" name="Genome Biol. Evol.">
        <title>Host diet, physiology and behaviors set the stage for Lachnospiraceae cladogenesis.</title>
        <authorList>
            <person name="Vera-Ponce De Leon A."/>
            <person name="Schneider M."/>
            <person name="Jahnes B.C."/>
            <person name="Sadowski V."/>
            <person name="Camuy-Velez L.A."/>
            <person name="Duan J."/>
            <person name="Sabree Z.L."/>
        </authorList>
    </citation>
    <scope>NUCLEOTIDE SEQUENCE [LARGE SCALE GENOMIC DNA]</scope>
    <source>
        <strain evidence="3 4">PAL227</strain>
    </source>
</reference>
<evidence type="ECO:0000313" key="3">
    <source>
        <dbReference type="EMBL" id="MCP1109811.1"/>
    </source>
</evidence>
<keyword evidence="1" id="KW-0472">Membrane</keyword>
<keyword evidence="4" id="KW-1185">Reference proteome</keyword>
<name>A0ABT1EGH5_9FIRM</name>
<dbReference type="InterPro" id="IPR036691">
    <property type="entry name" value="Endo/exonu/phosph_ase_sf"/>
</dbReference>
<sequence>MELMKKNIKKIAKGIGIVVGVLLLAVIGLLGYLSVKEYRPEAREAALVSEEVSPTAVELESSLTLLSYNIGYGCLSAEEDFFMDGGSKVRPDEEGVVQKNIEGIMSELKENPADIYLLQEVDLDSKRSYHHDQRLELQEALAYNSYFAYNFNCEYVPFPLPTIGKVKSGLVTLTDKKVTEATRIALPVPFKWPVRMANLKRCLLETRLPIAGSDKELVVLNLHLEAYDSGEGKAAQTEILMKRLEEERGLGNYVIAGGDFNQTTPAWLEKYPTIDEDKWTPGMFDEASIPEGFRLLMDGDKPTSRLNDTPLTKMTQKAVIDGFIVSDEVEVLELATLDYGFMHADHSPVRLTVKLIED</sequence>
<dbReference type="PANTHER" id="PTHR14859:SF1">
    <property type="entry name" value="PGAP2-INTERACTING PROTEIN"/>
    <property type="match status" value="1"/>
</dbReference>
<dbReference type="RefSeq" id="WP_262068692.1">
    <property type="nucleotide sequence ID" value="NZ_JAMXOC010000006.1"/>
</dbReference>
<protein>
    <submittedName>
        <fullName evidence="3">Endonuclease</fullName>
    </submittedName>
</protein>
<feature type="domain" description="Endonuclease/exonuclease/phosphatase" evidence="2">
    <location>
        <begin position="100"/>
        <end position="268"/>
    </location>
</feature>
<dbReference type="Gene3D" id="3.60.10.10">
    <property type="entry name" value="Endonuclease/exonuclease/phosphatase"/>
    <property type="match status" value="1"/>
</dbReference>
<organism evidence="3 4">
    <name type="scientific">Ohessyouella blattaphilus</name>
    <dbReference type="NCBI Taxonomy" id="2949333"/>
    <lineage>
        <taxon>Bacteria</taxon>
        <taxon>Bacillati</taxon>
        <taxon>Bacillota</taxon>
        <taxon>Clostridia</taxon>
        <taxon>Lachnospirales</taxon>
        <taxon>Lachnospiraceae</taxon>
        <taxon>Ohessyouella</taxon>
    </lineage>
</organism>
<evidence type="ECO:0000256" key="1">
    <source>
        <dbReference type="SAM" id="Phobius"/>
    </source>
</evidence>
<evidence type="ECO:0000259" key="2">
    <source>
        <dbReference type="Pfam" id="PF03372"/>
    </source>
</evidence>
<comment type="caution">
    <text evidence="3">The sequence shown here is derived from an EMBL/GenBank/DDBJ whole genome shotgun (WGS) entry which is preliminary data.</text>
</comment>
<accession>A0ABT1EGH5</accession>
<keyword evidence="3" id="KW-0255">Endonuclease</keyword>
<dbReference type="InterPro" id="IPR005135">
    <property type="entry name" value="Endo/exonuclease/phosphatase"/>
</dbReference>
<evidence type="ECO:0000313" key="4">
    <source>
        <dbReference type="Proteomes" id="UP001523565"/>
    </source>
</evidence>
<dbReference type="InterPro" id="IPR051916">
    <property type="entry name" value="GPI-anchor_lipid_remodeler"/>
</dbReference>
<dbReference type="SUPFAM" id="SSF56219">
    <property type="entry name" value="DNase I-like"/>
    <property type="match status" value="1"/>
</dbReference>
<gene>
    <name evidence="3" type="ORF">NK118_06030</name>
</gene>
<dbReference type="GO" id="GO:0004519">
    <property type="term" value="F:endonuclease activity"/>
    <property type="evidence" value="ECO:0007669"/>
    <property type="project" value="UniProtKB-KW"/>
</dbReference>
<keyword evidence="1" id="KW-1133">Transmembrane helix</keyword>
<proteinExistence type="predicted"/>
<keyword evidence="1" id="KW-0812">Transmembrane</keyword>
<feature type="transmembrane region" description="Helical" evidence="1">
    <location>
        <begin position="12"/>
        <end position="33"/>
    </location>
</feature>
<dbReference type="EMBL" id="JAMZFV010000006">
    <property type="protein sequence ID" value="MCP1109811.1"/>
    <property type="molecule type" value="Genomic_DNA"/>
</dbReference>
<dbReference type="Pfam" id="PF03372">
    <property type="entry name" value="Exo_endo_phos"/>
    <property type="match status" value="1"/>
</dbReference>
<dbReference type="PANTHER" id="PTHR14859">
    <property type="entry name" value="CALCOFLUOR WHITE HYPERSENSITIVE PROTEIN PRECURSOR"/>
    <property type="match status" value="1"/>
</dbReference>
<keyword evidence="3" id="KW-0378">Hydrolase</keyword>
<keyword evidence="3" id="KW-0540">Nuclease</keyword>
<dbReference type="Proteomes" id="UP001523565">
    <property type="component" value="Unassembled WGS sequence"/>
</dbReference>